<protein>
    <recommendedName>
        <fullName evidence="4">Dihydrofolate reductase</fullName>
    </recommendedName>
</protein>
<dbReference type="RefSeq" id="WP_296942955.1">
    <property type="nucleotide sequence ID" value="NZ_LT599032.1"/>
</dbReference>
<keyword evidence="2" id="KW-0378">Hydrolase</keyword>
<dbReference type="AlphaFoldDB" id="A0A212JY95"/>
<dbReference type="Gene3D" id="3.30.540.30">
    <property type="match status" value="2"/>
</dbReference>
<evidence type="ECO:0000256" key="1">
    <source>
        <dbReference type="ARBA" id="ARBA00022723"/>
    </source>
</evidence>
<evidence type="ECO:0008006" key="4">
    <source>
        <dbReference type="Google" id="ProtNLM"/>
    </source>
</evidence>
<evidence type="ECO:0000313" key="3">
    <source>
        <dbReference type="EMBL" id="SBW04450.1"/>
    </source>
</evidence>
<evidence type="ECO:0000256" key="2">
    <source>
        <dbReference type="ARBA" id="ARBA00022801"/>
    </source>
</evidence>
<dbReference type="GO" id="GO:0016787">
    <property type="term" value="F:hydrolase activity"/>
    <property type="evidence" value="ECO:0007669"/>
    <property type="project" value="UniProtKB-KW"/>
</dbReference>
<dbReference type="Pfam" id="PF03571">
    <property type="entry name" value="Peptidase_M49"/>
    <property type="match status" value="2"/>
</dbReference>
<accession>A0A212JY95</accession>
<dbReference type="PANTHER" id="PTHR23422">
    <property type="entry name" value="DIPEPTIDYL PEPTIDASE III-RELATED"/>
    <property type="match status" value="1"/>
</dbReference>
<name>A0A212JY95_9BACT</name>
<dbReference type="PANTHER" id="PTHR23422:SF11">
    <property type="entry name" value="DIPEPTIDYL PEPTIDASE 3"/>
    <property type="match status" value="1"/>
</dbReference>
<dbReference type="PROSITE" id="PS51257">
    <property type="entry name" value="PROKAR_LIPOPROTEIN"/>
    <property type="match status" value="1"/>
</dbReference>
<gene>
    <name evidence="3" type="ORF">KL86DYS1_30844</name>
</gene>
<dbReference type="EMBL" id="FLUM01000003">
    <property type="protein sequence ID" value="SBW04450.1"/>
    <property type="molecule type" value="Genomic_DNA"/>
</dbReference>
<organism evidence="3">
    <name type="scientific">uncultured Dysgonomonas sp</name>
    <dbReference type="NCBI Taxonomy" id="206096"/>
    <lineage>
        <taxon>Bacteria</taxon>
        <taxon>Pseudomonadati</taxon>
        <taxon>Bacteroidota</taxon>
        <taxon>Bacteroidia</taxon>
        <taxon>Bacteroidales</taxon>
        <taxon>Dysgonomonadaceae</taxon>
        <taxon>Dysgonomonas</taxon>
        <taxon>environmental samples</taxon>
    </lineage>
</organism>
<proteinExistence type="predicted"/>
<keyword evidence="1" id="KW-0479">Metal-binding</keyword>
<dbReference type="InterPro" id="IPR039461">
    <property type="entry name" value="Peptidase_M49"/>
</dbReference>
<reference evidence="3" key="1">
    <citation type="submission" date="2016-04" db="EMBL/GenBank/DDBJ databases">
        <authorList>
            <person name="Evans L.H."/>
            <person name="Alamgir A."/>
            <person name="Owens N."/>
            <person name="Weber N.D."/>
            <person name="Virtaneva K."/>
            <person name="Barbian K."/>
            <person name="Babar A."/>
            <person name="Rosenke K."/>
        </authorList>
    </citation>
    <scope>NUCLEOTIDE SEQUENCE</scope>
    <source>
        <strain evidence="3">86-1</strain>
    </source>
</reference>
<sequence>MKKTILITMTGLSMMLAGCGGGQKAPEKQAEADTVPADFKYEVDAFADLEILRYYVPGFNNLTLEQKELVYYLSMAAVEGRDILFDQNNRYNLAIRRTLEAIYGNYKGDKNSVDYKEFEVYLKRVWFSNGIHHHYGEEKFLPGFSKEFFAEQVKNLPAELVPVKEGQSVDDFIKMLTPVMFDAKVMAKKVNQSGGDLILTSANNYYGEGVTQKEVQDFYGAMKDTTDLTPISYGLNSRLVKQDGKLIEKVWKVGGLYSPAIEKIVFWLEKAQAVAENDAQKNVISKLISYYKSGDLNTFDQYAVAWVEDLNSQVDFVNGFTEVYGDALGIKASWESIVNFKNVEATKRTEIISSNAQWFEDHSPVDKSFKKEKVKGVSAKVITVAQLGGDCYPATPIGINLPNADWIRKDHGSKSVTIENIMEAYDAAGAHTGFGKEFMWSDVEVNSIKEYGFITDVLHTDLHECLGHGSGKLLPEVDPNALGEFSSTIEEARADLFGLYFLADAKLVELGIIPNADAYKAEYYKFMMNGLMTQLVRIEPGKDIEEAHMRNRQLIAKWVYEKGKADNVVEYKVRDGKTYVVVNDYAKLRTLFGDLLAEIQRIKSEGDFNGAKAIVANYAVKVDQKLHKEVLERYKTLNMKPYKGFVNPVFQLVQDKDGKITDVKISYTEGYAEQMLRYSKEFSTLPTYND</sequence>
<dbReference type="GO" id="GO:0046872">
    <property type="term" value="F:metal ion binding"/>
    <property type="evidence" value="ECO:0007669"/>
    <property type="project" value="UniProtKB-KW"/>
</dbReference>